<dbReference type="EMBL" id="MN739185">
    <property type="protein sequence ID" value="QHS92669.1"/>
    <property type="molecule type" value="Genomic_DNA"/>
</dbReference>
<name>A0A6C0BM64_9ZZZZ</name>
<dbReference type="AlphaFoldDB" id="A0A6C0BM64"/>
<reference evidence="1" key="1">
    <citation type="journal article" date="2020" name="Nature">
        <title>Giant virus diversity and host interactions through global metagenomics.</title>
        <authorList>
            <person name="Schulz F."/>
            <person name="Roux S."/>
            <person name="Paez-Espino D."/>
            <person name="Jungbluth S."/>
            <person name="Walsh D.A."/>
            <person name="Denef V.J."/>
            <person name="McMahon K.D."/>
            <person name="Konstantinidis K.T."/>
            <person name="Eloe-Fadrosh E.A."/>
            <person name="Kyrpides N.C."/>
            <person name="Woyke T."/>
        </authorList>
    </citation>
    <scope>NUCLEOTIDE SEQUENCE</scope>
    <source>
        <strain evidence="1">GVMAG-M-3300014204-73</strain>
    </source>
</reference>
<evidence type="ECO:0000313" key="1">
    <source>
        <dbReference type="EMBL" id="QHS92669.1"/>
    </source>
</evidence>
<organism evidence="1">
    <name type="scientific">viral metagenome</name>
    <dbReference type="NCBI Taxonomy" id="1070528"/>
    <lineage>
        <taxon>unclassified sequences</taxon>
        <taxon>metagenomes</taxon>
        <taxon>organismal metagenomes</taxon>
    </lineage>
</organism>
<sequence>MTSNTSSTPGQNWSRAKYDTNYVPVDLRQSTAPLAYSLDPTYAERCAPCLSTEVGWLGKQGVSYDQSKPLVDTESDLFNINRMLSRDPRYKYQPSCNGPDCVGVINGCDKCQPTLTHFPICEHIKNESSRLSNPTSTLRESGVNRFQPICLDPQTPSRWEHPGEVGINYRMIVKDNHVPCIPQPIDQTAALPPGGELPCETLKPMCLPPITAMNSYRYQTEQIPINQYK</sequence>
<accession>A0A6C0BM64</accession>
<proteinExistence type="predicted"/>
<protein>
    <submittedName>
        <fullName evidence="1">Uncharacterized protein</fullName>
    </submittedName>
</protein>